<reference evidence="4 5" key="1">
    <citation type="journal article" date="2024" name="Nat. Commun.">
        <title>Phylogenomics reveals the evolutionary origins of lichenization in chlorophyte algae.</title>
        <authorList>
            <person name="Puginier C."/>
            <person name="Libourel C."/>
            <person name="Otte J."/>
            <person name="Skaloud P."/>
            <person name="Haon M."/>
            <person name="Grisel S."/>
            <person name="Petersen M."/>
            <person name="Berrin J.G."/>
            <person name="Delaux P.M."/>
            <person name="Dal Grande F."/>
            <person name="Keller J."/>
        </authorList>
    </citation>
    <scope>NUCLEOTIDE SEQUENCE [LARGE SCALE GENOMIC DNA]</scope>
    <source>
        <strain evidence="4 5">SAG 216-7</strain>
    </source>
</reference>
<evidence type="ECO:0000313" key="5">
    <source>
        <dbReference type="Proteomes" id="UP001491310"/>
    </source>
</evidence>
<dbReference type="CDD" id="cd20261">
    <property type="entry name" value="Complex1_LYR_LYRM1"/>
    <property type="match status" value="1"/>
</dbReference>
<comment type="caution">
    <text evidence="4">The sequence shown here is derived from an EMBL/GenBank/DDBJ whole genome shotgun (WGS) entry which is preliminary data.</text>
</comment>
<name>A0ABR2YT09_9CHLO</name>
<keyword evidence="2" id="KW-0175">Coiled coil</keyword>
<dbReference type="InterPro" id="IPR008011">
    <property type="entry name" value="Complex1_LYR_dom"/>
</dbReference>
<feature type="domain" description="Complex 1 LYR protein" evidence="3">
    <location>
        <begin position="63"/>
        <end position="120"/>
    </location>
</feature>
<proteinExistence type="inferred from homology"/>
<dbReference type="Proteomes" id="UP001491310">
    <property type="component" value="Unassembled WGS sequence"/>
</dbReference>
<gene>
    <name evidence="4" type="ORF">WJX75_001037</name>
</gene>
<keyword evidence="5" id="KW-1185">Reference proteome</keyword>
<dbReference type="InterPro" id="IPR040330">
    <property type="entry name" value="LYRM1"/>
</dbReference>
<dbReference type="Pfam" id="PF05347">
    <property type="entry name" value="Complex1_LYR"/>
    <property type="match status" value="1"/>
</dbReference>
<evidence type="ECO:0000313" key="4">
    <source>
        <dbReference type="EMBL" id="KAK9914826.1"/>
    </source>
</evidence>
<dbReference type="PANTHER" id="PTHR14273">
    <property type="entry name" value="LYR MOTIF-CONTAINING PROTEIN 1"/>
    <property type="match status" value="1"/>
</dbReference>
<dbReference type="EMBL" id="JALJOT010000005">
    <property type="protein sequence ID" value="KAK9914826.1"/>
    <property type="molecule type" value="Genomic_DNA"/>
</dbReference>
<accession>A0ABR2YT09</accession>
<feature type="coiled-coil region" evidence="2">
    <location>
        <begin position="160"/>
        <end position="187"/>
    </location>
</feature>
<evidence type="ECO:0000256" key="2">
    <source>
        <dbReference type="SAM" id="Coils"/>
    </source>
</evidence>
<evidence type="ECO:0000256" key="1">
    <source>
        <dbReference type="ARBA" id="ARBA00009508"/>
    </source>
</evidence>
<sequence length="188" mass="21672">MPARRLRYRGIEEIAFAAYFNKPSSLPAFILDFLWSNFLIACVDVGQHLLERCMKAPPDTRSTVLGLYRRILRTGRTWQGGAEEREYIEREARTQFRRNAAVRDPAQVDAMVQEAQQRLEYALHYQIPYPRLHHASQFSRRYALNAPQVEPSEVPQSKDADVAAKLAAAAERRRAKLERARQEEGKSS</sequence>
<evidence type="ECO:0000259" key="3">
    <source>
        <dbReference type="Pfam" id="PF05347"/>
    </source>
</evidence>
<protein>
    <recommendedName>
        <fullName evidence="3">Complex 1 LYR protein domain-containing protein</fullName>
    </recommendedName>
</protein>
<dbReference type="PANTHER" id="PTHR14273:SF0">
    <property type="entry name" value="LYR MOTIF-CONTAINING PROTEIN 1"/>
    <property type="match status" value="1"/>
</dbReference>
<comment type="similarity">
    <text evidence="1">Belongs to the complex I LYR family.</text>
</comment>
<organism evidence="4 5">
    <name type="scientific">Coccomyxa subellipsoidea</name>
    <dbReference type="NCBI Taxonomy" id="248742"/>
    <lineage>
        <taxon>Eukaryota</taxon>
        <taxon>Viridiplantae</taxon>
        <taxon>Chlorophyta</taxon>
        <taxon>core chlorophytes</taxon>
        <taxon>Trebouxiophyceae</taxon>
        <taxon>Trebouxiophyceae incertae sedis</taxon>
        <taxon>Coccomyxaceae</taxon>
        <taxon>Coccomyxa</taxon>
    </lineage>
</organism>
<dbReference type="InterPro" id="IPR045294">
    <property type="entry name" value="Complex1_LYR_LYRM1"/>
</dbReference>